<keyword evidence="4 6" id="KW-0472">Membrane</keyword>
<dbReference type="OrthoDB" id="3936150at2759"/>
<dbReference type="AlphaFoldDB" id="A0A0N4UMS9"/>
<dbReference type="GO" id="GO:0016020">
    <property type="term" value="C:membrane"/>
    <property type="evidence" value="ECO:0007669"/>
    <property type="project" value="UniProtKB-SubCell"/>
</dbReference>
<feature type="region of interest" description="Disordered" evidence="5">
    <location>
        <begin position="124"/>
        <end position="145"/>
    </location>
</feature>
<sequence>MFDESSKHPWVVAGLAYTGKFGIAASFAVIYIFAGELYPTVVRAIGMGMSSMVAGLGLILAPHVVRLGDTLKILPLIIMGMASVSAGFTSLLLPETYGASLPQTLQQAEDFGKNERIFFAGRRRRGHSTATVPHSRRSSDEKGETKEMCALIGNDETDVNSVHI</sequence>
<protein>
    <submittedName>
        <fullName evidence="10">MFS domain-containing protein</fullName>
    </submittedName>
</protein>
<reference evidence="10" key="1">
    <citation type="submission" date="2017-02" db="UniProtKB">
        <authorList>
            <consortium name="WormBaseParasite"/>
        </authorList>
    </citation>
    <scope>IDENTIFICATION</scope>
</reference>
<name>A0A0N4UMS9_DRAME</name>
<dbReference type="SUPFAM" id="SSF103473">
    <property type="entry name" value="MFS general substrate transporter"/>
    <property type="match status" value="1"/>
</dbReference>
<accession>A0A0N4UMS9</accession>
<evidence type="ECO:0000256" key="6">
    <source>
        <dbReference type="SAM" id="Phobius"/>
    </source>
</evidence>
<feature type="transmembrane region" description="Helical" evidence="6">
    <location>
        <begin position="12"/>
        <end position="34"/>
    </location>
</feature>
<keyword evidence="2 6" id="KW-0812">Transmembrane</keyword>
<evidence type="ECO:0000256" key="2">
    <source>
        <dbReference type="ARBA" id="ARBA00022692"/>
    </source>
</evidence>
<evidence type="ECO:0000256" key="5">
    <source>
        <dbReference type="SAM" id="MobiDB-lite"/>
    </source>
</evidence>
<keyword evidence="3 6" id="KW-1133">Transmembrane helix</keyword>
<dbReference type="EMBL" id="UYYG01000088">
    <property type="protein sequence ID" value="VDN52935.1"/>
    <property type="molecule type" value="Genomic_DNA"/>
</dbReference>
<gene>
    <name evidence="7" type="ORF">DME_LOCUS2908</name>
</gene>
<dbReference type="Gene3D" id="1.20.1250.20">
    <property type="entry name" value="MFS general substrate transporter like domains"/>
    <property type="match status" value="1"/>
</dbReference>
<evidence type="ECO:0000313" key="10">
    <source>
        <dbReference type="WBParaSite" id="DME_0000917101-mRNA-1"/>
    </source>
</evidence>
<feature type="transmembrane region" description="Helical" evidence="6">
    <location>
        <begin position="73"/>
        <end position="93"/>
    </location>
</feature>
<evidence type="ECO:0000256" key="4">
    <source>
        <dbReference type="ARBA" id="ARBA00023136"/>
    </source>
</evidence>
<evidence type="ECO:0000313" key="9">
    <source>
        <dbReference type="Proteomes" id="UP000274756"/>
    </source>
</evidence>
<feature type="transmembrane region" description="Helical" evidence="6">
    <location>
        <begin position="40"/>
        <end position="61"/>
    </location>
</feature>
<evidence type="ECO:0000256" key="1">
    <source>
        <dbReference type="ARBA" id="ARBA00004141"/>
    </source>
</evidence>
<evidence type="ECO:0000313" key="7">
    <source>
        <dbReference type="EMBL" id="VDN52935.1"/>
    </source>
</evidence>
<evidence type="ECO:0000256" key="3">
    <source>
        <dbReference type="ARBA" id="ARBA00022989"/>
    </source>
</evidence>
<dbReference type="Proteomes" id="UP000274756">
    <property type="component" value="Unassembled WGS sequence"/>
</dbReference>
<organism evidence="8 10">
    <name type="scientific">Dracunculus medinensis</name>
    <name type="common">Guinea worm</name>
    <dbReference type="NCBI Taxonomy" id="318479"/>
    <lineage>
        <taxon>Eukaryota</taxon>
        <taxon>Metazoa</taxon>
        <taxon>Ecdysozoa</taxon>
        <taxon>Nematoda</taxon>
        <taxon>Chromadorea</taxon>
        <taxon>Rhabditida</taxon>
        <taxon>Spirurina</taxon>
        <taxon>Dracunculoidea</taxon>
        <taxon>Dracunculidae</taxon>
        <taxon>Dracunculus</taxon>
    </lineage>
</organism>
<reference evidence="7 9" key="2">
    <citation type="submission" date="2018-11" db="EMBL/GenBank/DDBJ databases">
        <authorList>
            <consortium name="Pathogen Informatics"/>
        </authorList>
    </citation>
    <scope>NUCLEOTIDE SEQUENCE [LARGE SCALE GENOMIC DNA]</scope>
</reference>
<dbReference type="WBParaSite" id="DME_0000917101-mRNA-1">
    <property type="protein sequence ID" value="DME_0000917101-mRNA-1"/>
    <property type="gene ID" value="DME_0000917101"/>
</dbReference>
<keyword evidence="9" id="KW-1185">Reference proteome</keyword>
<proteinExistence type="predicted"/>
<comment type="subcellular location">
    <subcellularLocation>
        <location evidence="1">Membrane</location>
        <topology evidence="1">Multi-pass membrane protein</topology>
    </subcellularLocation>
</comment>
<dbReference type="STRING" id="318479.A0A0N4UMS9"/>
<dbReference type="InterPro" id="IPR036259">
    <property type="entry name" value="MFS_trans_sf"/>
</dbReference>
<dbReference type="Proteomes" id="UP000038040">
    <property type="component" value="Unplaced"/>
</dbReference>
<dbReference type="PANTHER" id="PTHR24064">
    <property type="entry name" value="SOLUTE CARRIER FAMILY 22 MEMBER"/>
    <property type="match status" value="1"/>
</dbReference>
<evidence type="ECO:0000313" key="8">
    <source>
        <dbReference type="Proteomes" id="UP000038040"/>
    </source>
</evidence>